<organism evidence="12 13">
    <name type="scientific">Latilactobacillus fuchuensis DSM 14340 = JCM 11249</name>
    <dbReference type="NCBI Taxonomy" id="1423747"/>
    <lineage>
        <taxon>Bacteria</taxon>
        <taxon>Bacillati</taxon>
        <taxon>Bacillota</taxon>
        <taxon>Bacilli</taxon>
        <taxon>Lactobacillales</taxon>
        <taxon>Lactobacillaceae</taxon>
        <taxon>Latilactobacillus</taxon>
    </lineage>
</organism>
<dbReference type="GO" id="GO:0006402">
    <property type="term" value="P:mRNA catabolic process"/>
    <property type="evidence" value="ECO:0007669"/>
    <property type="project" value="UniProtKB-UniRule"/>
</dbReference>
<accession>A0A0R1RTB1</accession>
<feature type="domain" description="HD" evidence="11">
    <location>
        <begin position="336"/>
        <end position="429"/>
    </location>
</feature>
<dbReference type="InterPro" id="IPR003607">
    <property type="entry name" value="HD/PDEase_dom"/>
</dbReference>
<dbReference type="HAMAP" id="MF_00335">
    <property type="entry name" value="RNase_Y"/>
    <property type="match status" value="1"/>
</dbReference>
<dbReference type="InterPro" id="IPR004088">
    <property type="entry name" value="KH_dom_type_1"/>
</dbReference>
<dbReference type="STRING" id="1423747.FC69_GL001311"/>
<keyword evidence="5 8" id="KW-0694">RNA-binding</keyword>
<proteinExistence type="inferred from homology"/>
<comment type="function">
    <text evidence="8">Endoribonuclease that initiates mRNA decay.</text>
</comment>
<keyword evidence="4 8" id="KW-0378">Hydrolase</keyword>
<dbReference type="CDD" id="cd22431">
    <property type="entry name" value="KH-I_RNaseY"/>
    <property type="match status" value="1"/>
</dbReference>
<keyword evidence="2 8" id="KW-0540">Nuclease</keyword>
<protein>
    <recommendedName>
        <fullName evidence="8 9">Ribonuclease Y</fullName>
        <shortName evidence="8">RNase Y</shortName>
        <ecNumber evidence="8 9">3.1.-.-</ecNumber>
    </recommendedName>
</protein>
<dbReference type="GO" id="GO:0003723">
    <property type="term" value="F:RNA binding"/>
    <property type="evidence" value="ECO:0007669"/>
    <property type="project" value="UniProtKB-UniRule"/>
</dbReference>
<evidence type="ECO:0000256" key="3">
    <source>
        <dbReference type="ARBA" id="ARBA00022759"/>
    </source>
</evidence>
<name>A0A0R1RTB1_9LACO</name>
<evidence type="ECO:0000256" key="10">
    <source>
        <dbReference type="SAM" id="MobiDB-lite"/>
    </source>
</evidence>
<comment type="caution">
    <text evidence="12">The sequence shown here is derived from an EMBL/GenBank/DDBJ whole genome shotgun (WGS) entry which is preliminary data.</text>
</comment>
<dbReference type="Pfam" id="PF01966">
    <property type="entry name" value="HD"/>
    <property type="match status" value="1"/>
</dbReference>
<dbReference type="GO" id="GO:0004521">
    <property type="term" value="F:RNA endonuclease activity"/>
    <property type="evidence" value="ECO:0007669"/>
    <property type="project" value="UniProtKB-UniRule"/>
</dbReference>
<evidence type="ECO:0000256" key="8">
    <source>
        <dbReference type="HAMAP-Rule" id="MF_00335"/>
    </source>
</evidence>
<dbReference type="SUPFAM" id="SSF54791">
    <property type="entry name" value="Eukaryotic type KH-domain (KH-domain type I)"/>
    <property type="match status" value="1"/>
</dbReference>
<dbReference type="InterPro" id="IPR017705">
    <property type="entry name" value="Ribonuclease_Y"/>
</dbReference>
<dbReference type="SMART" id="SM00322">
    <property type="entry name" value="KH"/>
    <property type="match status" value="1"/>
</dbReference>
<keyword evidence="7" id="KW-0472">Membrane</keyword>
<dbReference type="NCBIfam" id="TIGR03319">
    <property type="entry name" value="RNase_Y"/>
    <property type="match status" value="1"/>
</dbReference>
<dbReference type="FunFam" id="1.10.3210.10:FF:000003">
    <property type="entry name" value="Ribonuclease Y"/>
    <property type="match status" value="1"/>
</dbReference>
<sequence length="520" mass="58195">MILGISLILAVIMLIVGLLVGSVLQKKAYKREIDGSNKTATGIIEAAEKEAATRKKEILLEAKDENHRYRSEIEAELKDRRGEVQKQENRLMQREETMDRKDVTLDKKERSLEQRESRLANQTQQLTEKQAEISALIEQQQAKLQEIAELSHDDAQKIILDDTKQDLEHERAVLIKESEESAKRNADRTAKTLVAEAIQRSAADMVTETTVTVVTLPNDDMKGRIIGREGRNIRTLETLTGIDLIIDDTPEAVVLSGFDPIRREIARMTLEKLIQDGRIHPARIEEMVDKSRKEMDEQIRQIGEQAIFDVGIHTMHPDLIKVLGRLHFRTSYGQNVLNHSIEVAKLTGILAAELGEDVTLAKRAGLLHDIGKALDHEVDGSHVEIGVELATRYKEPATVINAIGSHHGDIEATSIISVLVAAADAISAARPGARSESLENYIHRLEKLESITNSFDGVDHSFAIQAGREVRVIVKPEQVTDDQATVLARDVKNQIENQLEYPGHIKVTVIRETRTIEYAK</sequence>
<dbReference type="SMART" id="SM00471">
    <property type="entry name" value="HDc"/>
    <property type="match status" value="1"/>
</dbReference>
<dbReference type="NCBIfam" id="TIGR00277">
    <property type="entry name" value="HDIG"/>
    <property type="match status" value="1"/>
</dbReference>
<evidence type="ECO:0000256" key="5">
    <source>
        <dbReference type="ARBA" id="ARBA00022884"/>
    </source>
</evidence>
<dbReference type="Gene3D" id="3.30.300.20">
    <property type="match status" value="1"/>
</dbReference>
<dbReference type="PROSITE" id="PS51831">
    <property type="entry name" value="HD"/>
    <property type="match status" value="1"/>
</dbReference>
<evidence type="ECO:0000259" key="11">
    <source>
        <dbReference type="PROSITE" id="PS51831"/>
    </source>
</evidence>
<dbReference type="PANTHER" id="PTHR12826:SF15">
    <property type="entry name" value="RIBONUCLEASE Y"/>
    <property type="match status" value="1"/>
</dbReference>
<evidence type="ECO:0000313" key="13">
    <source>
        <dbReference type="Proteomes" id="UP000051264"/>
    </source>
</evidence>
<evidence type="ECO:0000256" key="4">
    <source>
        <dbReference type="ARBA" id="ARBA00022801"/>
    </source>
</evidence>
<dbReference type="PANTHER" id="PTHR12826">
    <property type="entry name" value="RIBONUCLEASE Y"/>
    <property type="match status" value="1"/>
</dbReference>
<comment type="similarity">
    <text evidence="8">Belongs to the RNase Y family.</text>
</comment>
<evidence type="ECO:0000256" key="7">
    <source>
        <dbReference type="ARBA" id="ARBA00023136"/>
    </source>
</evidence>
<dbReference type="Pfam" id="PF00013">
    <property type="entry name" value="KH_1"/>
    <property type="match status" value="1"/>
</dbReference>
<evidence type="ECO:0000256" key="6">
    <source>
        <dbReference type="ARBA" id="ARBA00022989"/>
    </source>
</evidence>
<keyword evidence="1" id="KW-0812">Transmembrane</keyword>
<dbReference type="EC" id="3.1.-.-" evidence="8 9"/>
<dbReference type="eggNOG" id="COG1418">
    <property type="taxonomic scope" value="Bacteria"/>
</dbReference>
<dbReference type="CDD" id="cd00077">
    <property type="entry name" value="HDc"/>
    <property type="match status" value="1"/>
</dbReference>
<keyword evidence="3 8" id="KW-0255">Endonuclease</keyword>
<gene>
    <name evidence="8" type="primary">rny</name>
    <name evidence="12" type="ORF">FC69_GL001311</name>
</gene>
<dbReference type="InterPro" id="IPR006674">
    <property type="entry name" value="HD_domain"/>
</dbReference>
<dbReference type="PATRIC" id="fig|1423747.3.peg.1337"/>
<reference evidence="12 13" key="1">
    <citation type="journal article" date="2015" name="Genome Announc.">
        <title>Expanding the biotechnology potential of lactobacilli through comparative genomics of 213 strains and associated genera.</title>
        <authorList>
            <person name="Sun Z."/>
            <person name="Harris H.M."/>
            <person name="McCann A."/>
            <person name="Guo C."/>
            <person name="Argimon S."/>
            <person name="Zhang W."/>
            <person name="Yang X."/>
            <person name="Jeffery I.B."/>
            <person name="Cooney J.C."/>
            <person name="Kagawa T.F."/>
            <person name="Liu W."/>
            <person name="Song Y."/>
            <person name="Salvetti E."/>
            <person name="Wrobel A."/>
            <person name="Rasinkangas P."/>
            <person name="Parkhill J."/>
            <person name="Rea M.C."/>
            <person name="O'Sullivan O."/>
            <person name="Ritari J."/>
            <person name="Douillard F.P."/>
            <person name="Paul Ross R."/>
            <person name="Yang R."/>
            <person name="Briner A.E."/>
            <person name="Felis G.E."/>
            <person name="de Vos W.M."/>
            <person name="Barrangou R."/>
            <person name="Klaenhammer T.R."/>
            <person name="Caufield P.W."/>
            <person name="Cui Y."/>
            <person name="Zhang H."/>
            <person name="O'Toole P.W."/>
        </authorList>
    </citation>
    <scope>NUCLEOTIDE SEQUENCE [LARGE SCALE GENOMIC DNA]</scope>
    <source>
        <strain evidence="12 13">DSM 14340</strain>
    </source>
</reference>
<evidence type="ECO:0000313" key="12">
    <source>
        <dbReference type="EMBL" id="KRL60447.1"/>
    </source>
</evidence>
<keyword evidence="6" id="KW-1133">Transmembrane helix</keyword>
<dbReference type="Proteomes" id="UP000051264">
    <property type="component" value="Unassembled WGS sequence"/>
</dbReference>
<dbReference type="Gene3D" id="1.10.3210.10">
    <property type="entry name" value="Hypothetical protein af1432"/>
    <property type="match status" value="1"/>
</dbReference>
<dbReference type="InterPro" id="IPR004087">
    <property type="entry name" value="KH_dom"/>
</dbReference>
<evidence type="ECO:0000256" key="2">
    <source>
        <dbReference type="ARBA" id="ARBA00022722"/>
    </source>
</evidence>
<dbReference type="InterPro" id="IPR015946">
    <property type="entry name" value="KH_dom-like_a/b"/>
</dbReference>
<feature type="compositionally biased region" description="Basic and acidic residues" evidence="10">
    <location>
        <begin position="80"/>
        <end position="118"/>
    </location>
</feature>
<dbReference type="OrthoDB" id="9803205at2"/>
<dbReference type="GO" id="GO:0005886">
    <property type="term" value="C:plasma membrane"/>
    <property type="evidence" value="ECO:0007669"/>
    <property type="project" value="UniProtKB-UniRule"/>
</dbReference>
<dbReference type="InterPro" id="IPR006675">
    <property type="entry name" value="HDIG_dom"/>
</dbReference>
<dbReference type="EMBL" id="AZEX01000037">
    <property type="protein sequence ID" value="KRL60447.1"/>
    <property type="molecule type" value="Genomic_DNA"/>
</dbReference>
<dbReference type="RefSeq" id="WP_025084002.1">
    <property type="nucleotide sequence ID" value="NZ_AZEX01000037.1"/>
</dbReference>
<dbReference type="AlphaFoldDB" id="A0A0R1RTB1"/>
<dbReference type="InterPro" id="IPR036612">
    <property type="entry name" value="KH_dom_type_1_sf"/>
</dbReference>
<dbReference type="PROSITE" id="PS50084">
    <property type="entry name" value="KH_TYPE_1"/>
    <property type="match status" value="1"/>
</dbReference>
<dbReference type="GO" id="GO:0016787">
    <property type="term" value="F:hydrolase activity"/>
    <property type="evidence" value="ECO:0007669"/>
    <property type="project" value="UniProtKB-KW"/>
</dbReference>
<evidence type="ECO:0000256" key="1">
    <source>
        <dbReference type="ARBA" id="ARBA00022692"/>
    </source>
</evidence>
<dbReference type="InterPro" id="IPR022711">
    <property type="entry name" value="RNase_Y_N"/>
</dbReference>
<dbReference type="SUPFAM" id="SSF109604">
    <property type="entry name" value="HD-domain/PDEase-like"/>
    <property type="match status" value="1"/>
</dbReference>
<evidence type="ECO:0000256" key="9">
    <source>
        <dbReference type="NCBIfam" id="TIGR03319"/>
    </source>
</evidence>
<feature type="region of interest" description="Disordered" evidence="10">
    <location>
        <begin position="80"/>
        <end position="124"/>
    </location>
</feature>
<dbReference type="Pfam" id="PF12072">
    <property type="entry name" value="RNase_Y_N"/>
    <property type="match status" value="1"/>
</dbReference>